<keyword evidence="9" id="KW-0274">FAD</keyword>
<dbReference type="EMBL" id="LR999451">
    <property type="protein sequence ID" value="CAE5958926.1"/>
    <property type="molecule type" value="Genomic_DNA"/>
</dbReference>
<dbReference type="Proteomes" id="UP000682877">
    <property type="component" value="Chromosome 1"/>
</dbReference>
<keyword evidence="6" id="KW-0285">Flavoprotein</keyword>
<evidence type="ECO:0000256" key="3">
    <source>
        <dbReference type="ARBA" id="ARBA00005466"/>
    </source>
</evidence>
<dbReference type="Gene3D" id="3.40.462.20">
    <property type="match status" value="3"/>
</dbReference>
<keyword evidence="4" id="KW-0134">Cell wall</keyword>
<dbReference type="InterPro" id="IPR016166">
    <property type="entry name" value="FAD-bd_PCMH"/>
</dbReference>
<evidence type="ECO:0000259" key="14">
    <source>
        <dbReference type="PROSITE" id="PS51387"/>
    </source>
</evidence>
<evidence type="ECO:0000256" key="2">
    <source>
        <dbReference type="ARBA" id="ARBA00004191"/>
    </source>
</evidence>
<comment type="subcellular location">
    <subcellularLocation>
        <location evidence="2">Secreted</location>
        <location evidence="2">Cell wall</location>
    </subcellularLocation>
</comment>
<evidence type="ECO:0000256" key="13">
    <source>
        <dbReference type="SAM" id="SignalP"/>
    </source>
</evidence>
<feature type="signal peptide" evidence="13">
    <location>
        <begin position="1"/>
        <end position="20"/>
    </location>
</feature>
<keyword evidence="12" id="KW-0325">Glycoprotein</keyword>
<dbReference type="PROSITE" id="PS51387">
    <property type="entry name" value="FAD_PCMH"/>
    <property type="match status" value="3"/>
</dbReference>
<dbReference type="GO" id="GO:0071949">
    <property type="term" value="F:FAD binding"/>
    <property type="evidence" value="ECO:0007669"/>
    <property type="project" value="InterPro"/>
</dbReference>
<keyword evidence="11" id="KW-1015">Disulfide bond</keyword>
<dbReference type="GO" id="GO:0016491">
    <property type="term" value="F:oxidoreductase activity"/>
    <property type="evidence" value="ECO:0007669"/>
    <property type="project" value="UniProtKB-KW"/>
</dbReference>
<keyword evidence="8" id="KW-0547">Nucleotide-binding</keyword>
<feature type="chain" id="PRO_5035891677" description="FAD-binding PCMH-type domain-containing protein" evidence="13">
    <location>
        <begin position="21"/>
        <end position="1474"/>
    </location>
</feature>
<feature type="domain" description="FAD-binding PCMH-type" evidence="14">
    <location>
        <begin position="1014"/>
        <end position="1190"/>
    </location>
</feature>
<dbReference type="InterPro" id="IPR012951">
    <property type="entry name" value="BBE"/>
</dbReference>
<evidence type="ECO:0000256" key="7">
    <source>
        <dbReference type="ARBA" id="ARBA00022729"/>
    </source>
</evidence>
<keyword evidence="5" id="KW-0964">Secreted</keyword>
<dbReference type="FunFam" id="3.30.43.10:FF:000004">
    <property type="entry name" value="Berberine bridge enzyme-like 15"/>
    <property type="match status" value="3"/>
</dbReference>
<dbReference type="InterPro" id="IPR016169">
    <property type="entry name" value="FAD-bd_PCMH_sub2"/>
</dbReference>
<evidence type="ECO:0000256" key="8">
    <source>
        <dbReference type="ARBA" id="ARBA00022741"/>
    </source>
</evidence>
<evidence type="ECO:0000256" key="12">
    <source>
        <dbReference type="ARBA" id="ARBA00023180"/>
    </source>
</evidence>
<name>A0A8S1ZGC9_ARAAE</name>
<dbReference type="InterPro" id="IPR006094">
    <property type="entry name" value="Oxid_FAD_bind_N"/>
</dbReference>
<comment type="cofactor">
    <cofactor evidence="1">
        <name>FAD</name>
        <dbReference type="ChEBI" id="CHEBI:57692"/>
    </cofactor>
</comment>
<proteinExistence type="inferred from homology"/>
<evidence type="ECO:0000256" key="6">
    <source>
        <dbReference type="ARBA" id="ARBA00022630"/>
    </source>
</evidence>
<protein>
    <recommendedName>
        <fullName evidence="14">FAD-binding PCMH-type domain-containing protein</fullName>
    </recommendedName>
</protein>
<evidence type="ECO:0000256" key="10">
    <source>
        <dbReference type="ARBA" id="ARBA00023002"/>
    </source>
</evidence>
<dbReference type="PANTHER" id="PTHR32448">
    <property type="entry name" value="OS08G0158400 PROTEIN"/>
    <property type="match status" value="1"/>
</dbReference>
<evidence type="ECO:0000313" key="16">
    <source>
        <dbReference type="Proteomes" id="UP000682877"/>
    </source>
</evidence>
<keyword evidence="7 13" id="KW-0732">Signal</keyword>
<feature type="domain" description="FAD-binding PCMH-type" evidence="14">
    <location>
        <begin position="546"/>
        <end position="721"/>
    </location>
</feature>
<dbReference type="Gene3D" id="3.30.465.10">
    <property type="match status" value="3"/>
</dbReference>
<sequence length="1474" mass="164089">MEKWLVISLLLLISTSITTSQSVTDPIAFLRCLDRQPTDPTSPNSAVAYIPTNSSFTAILRRRIPNLRFDKPTTPKPVSVVAATTWTHIQAAIGCARELSLQVRIRSGGHDFEGLSYTSTVPFFVLDMFGFKSVDVNLTERTAWVDSGATVGELYYRIAEKSNVLGFPAGLSTTLGVGGHFSGGGYGNMMRKYGLSVDNVVGSGIVDSNGNIFTDRVSMGEDRFWAIRGGGAASYGVVLGYKIQLVPVPEKVTVFKVVKTVGEGAVDLIMKWQSFAHSTDRNLFVRLTLTLVNGTKPGEKTVLASFTGMYLGRSDKLLTVMNRDFPELKLKKTDCTEMRWIDSVLFWDDYPVGTPTSVLLNPVAKKLFMKRKSDYVKRPISRAGIDLILKKLVEVEKVKMNWNPYGGRMGEIPSSRTPFPHRGGNLFNIEYIIDWSEAGDNVEKKYLALASELYRFMTPYVSSNPREAFLNYRDLDIGSSVKSTYQEVSVATSQSQTDPETFLRCLVREGSNPQVFISDVTYIPSNSSFTTVLRRRIPNLRFDKPTTPKPIAIITPTTWSHISPALACARLLPVQVRIRSGGHDFEGLSYTSTAPFFVIDLLNFKSVDVNLTEGTAWVDTGATLGELYYKIAEKSNVLGFPAGLCTTLGIGGHISGGGYGTMMRKYGLSVDNVVGSRIIDSNGNTYFDRMSMGEELFWAVRGGGAASFGIVMGYKIRLVPVPEKVTVFSVGKTVGEGAVDLIMKWQNFSHSTDRNLFVKLTLTLVNGTKPGEKTVLATFIGMNLGGLDKTLNVMNRDFPELKLKKTDCTEMRWIDSVLFWAGFPIGTPTSVLLNPRVTKKLFMKRKSDYVKRPVSRTGLGLILKKLVEVDKVEMNWIPYGGRMGEIPSSRTPFPHRGGNLFNIEYIIDWSEAGDDVEKDHLASASEMYKFMTPYVSSNPREAFLNYRDLDIGSGVNSTYQEDSVTIYEDFVRCFKNVTSITDDDLSAVVLPRTSVSFTPTLRAYIRNARFNTSSTPKPSIIIVPRVDSHVQAAVICAKTLNLQLKIRSGGHDYDGLSYISAVTFLVLDLSNFRNITVDLNDGGGSAWVQTGATLGELYYRIWEKSEVHAFPAGVCPTVGVGGHVSGGGYGHMIRKFGLTIDHVVDATIVDANGQIHDRKSMGEDLFWAIRGGGGGSFGVILAFKVKLVTVPKTVTVFRVDKSVDENALDMVHKWQFVAPRTDPGLFMRVLLSSPTQNKTRTVNAKLRALYLGKADDVVSKMAEEFPELGLKKEDCKEMTWIQSLLWWMNHVDVDKVKPEILLEREPDSAKFLKRKSDYVEKEMTKLELNRLFQKLATLDRTGLVLNPYGGNLNATAVNETAFPHRHKLYKIQHSATWPDAGPEAERLYIGNLRTTYNIMTPFVSKNPRSSYLNYRDIDIGVNDHGVDSYRKGEIYGRKYFGENFDRLVRVKTAVDPENFFRNEQSIPTLPPNRR</sequence>
<dbReference type="Pfam" id="PF01565">
    <property type="entry name" value="FAD_binding_4"/>
    <property type="match status" value="3"/>
</dbReference>
<feature type="domain" description="FAD-binding PCMH-type" evidence="14">
    <location>
        <begin position="73"/>
        <end position="248"/>
    </location>
</feature>
<evidence type="ECO:0000313" key="15">
    <source>
        <dbReference type="EMBL" id="CAE5958926.1"/>
    </source>
</evidence>
<organism evidence="15 16">
    <name type="scientific">Arabidopsis arenosa</name>
    <name type="common">Sand rock-cress</name>
    <name type="synonym">Cardaminopsis arenosa</name>
    <dbReference type="NCBI Taxonomy" id="38785"/>
    <lineage>
        <taxon>Eukaryota</taxon>
        <taxon>Viridiplantae</taxon>
        <taxon>Streptophyta</taxon>
        <taxon>Embryophyta</taxon>
        <taxon>Tracheophyta</taxon>
        <taxon>Spermatophyta</taxon>
        <taxon>Magnoliopsida</taxon>
        <taxon>eudicotyledons</taxon>
        <taxon>Gunneridae</taxon>
        <taxon>Pentapetalae</taxon>
        <taxon>rosids</taxon>
        <taxon>malvids</taxon>
        <taxon>Brassicales</taxon>
        <taxon>Brassicaceae</taxon>
        <taxon>Camelineae</taxon>
        <taxon>Arabidopsis</taxon>
    </lineage>
</organism>
<dbReference type="InterPro" id="IPR016167">
    <property type="entry name" value="FAD-bd_PCMH_sub1"/>
</dbReference>
<evidence type="ECO:0000256" key="4">
    <source>
        <dbReference type="ARBA" id="ARBA00022512"/>
    </source>
</evidence>
<evidence type="ECO:0000256" key="1">
    <source>
        <dbReference type="ARBA" id="ARBA00001974"/>
    </source>
</evidence>
<dbReference type="Gene3D" id="3.30.43.10">
    <property type="entry name" value="Uridine Diphospho-n-acetylenolpyruvylglucosamine Reductase, domain 2"/>
    <property type="match status" value="3"/>
</dbReference>
<gene>
    <name evidence="15" type="ORF">AARE701A_LOCUS2491</name>
</gene>
<dbReference type="InterPro" id="IPR036318">
    <property type="entry name" value="FAD-bd_PCMH-like_sf"/>
</dbReference>
<keyword evidence="10" id="KW-0560">Oxidoreductase</keyword>
<evidence type="ECO:0000256" key="9">
    <source>
        <dbReference type="ARBA" id="ARBA00022827"/>
    </source>
</evidence>
<reference evidence="15" key="1">
    <citation type="submission" date="2021-01" db="EMBL/GenBank/DDBJ databases">
        <authorList>
            <person name="Bezrukov I."/>
        </authorList>
    </citation>
    <scope>NUCLEOTIDE SEQUENCE</scope>
</reference>
<evidence type="ECO:0000256" key="5">
    <source>
        <dbReference type="ARBA" id="ARBA00022525"/>
    </source>
</evidence>
<comment type="similarity">
    <text evidence="3">Belongs to the oxygen-dependent FAD-linked oxidoreductase family.</text>
</comment>
<evidence type="ECO:0000256" key="11">
    <source>
        <dbReference type="ARBA" id="ARBA00023157"/>
    </source>
</evidence>
<dbReference type="Pfam" id="PF08031">
    <property type="entry name" value="BBE"/>
    <property type="match status" value="1"/>
</dbReference>
<dbReference type="SUPFAM" id="SSF56176">
    <property type="entry name" value="FAD-binding/transporter-associated domain-like"/>
    <property type="match status" value="3"/>
</dbReference>
<keyword evidence="16" id="KW-1185">Reference proteome</keyword>
<accession>A0A8S1ZGC9</accession>